<name>A0A1E4RLU1_9ASCO</name>
<dbReference type="Proteomes" id="UP000095085">
    <property type="component" value="Unassembled WGS sequence"/>
</dbReference>
<gene>
    <name evidence="1" type="ORF">HYPBUDRAFT_152773</name>
</gene>
<reference evidence="2" key="1">
    <citation type="submission" date="2016-05" db="EMBL/GenBank/DDBJ databases">
        <title>Comparative genomics of biotechnologically important yeasts.</title>
        <authorList>
            <consortium name="DOE Joint Genome Institute"/>
            <person name="Riley R."/>
            <person name="Haridas S."/>
            <person name="Wolfe K.H."/>
            <person name="Lopes M.R."/>
            <person name="Hittinger C.T."/>
            <person name="Goker M."/>
            <person name="Salamov A."/>
            <person name="Wisecaver J."/>
            <person name="Long T.M."/>
            <person name="Aerts A.L."/>
            <person name="Barry K."/>
            <person name="Choi C."/>
            <person name="Clum A."/>
            <person name="Coughlan A.Y."/>
            <person name="Deshpande S."/>
            <person name="Douglass A.P."/>
            <person name="Hanson S.J."/>
            <person name="Klenk H.-P."/>
            <person name="Labutti K."/>
            <person name="Lapidus A."/>
            <person name="Lindquist E."/>
            <person name="Lipzen A."/>
            <person name="Meier-Kolthoff J.P."/>
            <person name="Ohm R.A."/>
            <person name="Otillar R.P."/>
            <person name="Pangilinan J."/>
            <person name="Peng Y."/>
            <person name="Rokas A."/>
            <person name="Rosa C.A."/>
            <person name="Scheuner C."/>
            <person name="Sibirny A.A."/>
            <person name="Slot J.C."/>
            <person name="Stielow J.B."/>
            <person name="Sun H."/>
            <person name="Kurtzman C.P."/>
            <person name="Blackwell M."/>
            <person name="Grigoriev I.V."/>
            <person name="Jeffries T.W."/>
        </authorList>
    </citation>
    <scope>NUCLEOTIDE SEQUENCE [LARGE SCALE GENOMIC DNA]</scope>
    <source>
        <strain evidence="2">NRRL Y-1933</strain>
    </source>
</reference>
<evidence type="ECO:0000313" key="2">
    <source>
        <dbReference type="Proteomes" id="UP000095085"/>
    </source>
</evidence>
<dbReference type="GeneID" id="30995736"/>
<proteinExistence type="predicted"/>
<dbReference type="AlphaFoldDB" id="A0A1E4RLU1"/>
<organism evidence="1 2">
    <name type="scientific">Hyphopichia burtonii NRRL Y-1933</name>
    <dbReference type="NCBI Taxonomy" id="984485"/>
    <lineage>
        <taxon>Eukaryota</taxon>
        <taxon>Fungi</taxon>
        <taxon>Dikarya</taxon>
        <taxon>Ascomycota</taxon>
        <taxon>Saccharomycotina</taxon>
        <taxon>Pichiomycetes</taxon>
        <taxon>Debaryomycetaceae</taxon>
        <taxon>Hyphopichia</taxon>
    </lineage>
</organism>
<dbReference type="RefSeq" id="XP_020077218.1">
    <property type="nucleotide sequence ID" value="XM_020221186.1"/>
</dbReference>
<keyword evidence="2" id="KW-1185">Reference proteome</keyword>
<evidence type="ECO:0000313" key="1">
    <source>
        <dbReference type="EMBL" id="ODV68151.1"/>
    </source>
</evidence>
<dbReference type="EMBL" id="KV454540">
    <property type="protein sequence ID" value="ODV68151.1"/>
    <property type="molecule type" value="Genomic_DNA"/>
</dbReference>
<protein>
    <submittedName>
        <fullName evidence="1">Uncharacterized protein</fullName>
    </submittedName>
</protein>
<sequence length="152" mass="16524">MEDFESLHSIVEEFGIKVVSLSMFDLGHFIGCEYVQLDEVPIGFGNMGQMPVLTDAQGNVIEGLNSKQGIDEDMHCESTNSSEMAPMGVASVSTDPFSNLEIITSSNDGEPIPSSPPQIISSVNNQLSSQFIDFSSDKLNSFYAMNSEPFDL</sequence>
<accession>A0A1E4RLU1</accession>